<comment type="caution">
    <text evidence="1">The sequence shown here is derived from an EMBL/GenBank/DDBJ whole genome shotgun (WGS) entry which is preliminary data.</text>
</comment>
<reference evidence="1 2" key="1">
    <citation type="submission" date="2023-03" db="EMBL/GenBank/DDBJ databases">
        <title>High recombination rates correlate with genetic variation in Cardiocondyla obscurior ants.</title>
        <authorList>
            <person name="Errbii M."/>
        </authorList>
    </citation>
    <scope>NUCLEOTIDE SEQUENCE [LARGE SCALE GENOMIC DNA]</scope>
    <source>
        <strain evidence="1">Alpha-2009</strain>
        <tissue evidence="1">Whole body</tissue>
    </source>
</reference>
<name>A0AAW2F3T7_9HYME</name>
<sequence length="113" mass="13222">MEGYMSSINLGPRSREALLRFSTDTKQTRVLHYVSMKGTGGRRNDKKIRDRIPSLSSFIRLVSFPSSEREHTCRALGIYPHYSHSRFVLLQRSREHTRTYALRRPRARAEINT</sequence>
<dbReference type="Proteomes" id="UP001430953">
    <property type="component" value="Unassembled WGS sequence"/>
</dbReference>
<evidence type="ECO:0000313" key="1">
    <source>
        <dbReference type="EMBL" id="KAL0109895.1"/>
    </source>
</evidence>
<dbReference type="AlphaFoldDB" id="A0AAW2F3T7"/>
<accession>A0AAW2F3T7</accession>
<evidence type="ECO:0000313" key="2">
    <source>
        <dbReference type="Proteomes" id="UP001430953"/>
    </source>
</evidence>
<gene>
    <name evidence="1" type="ORF">PUN28_013496</name>
</gene>
<protein>
    <submittedName>
        <fullName evidence="1">Uncharacterized protein</fullName>
    </submittedName>
</protein>
<organism evidence="1 2">
    <name type="scientific">Cardiocondyla obscurior</name>
    <dbReference type="NCBI Taxonomy" id="286306"/>
    <lineage>
        <taxon>Eukaryota</taxon>
        <taxon>Metazoa</taxon>
        <taxon>Ecdysozoa</taxon>
        <taxon>Arthropoda</taxon>
        <taxon>Hexapoda</taxon>
        <taxon>Insecta</taxon>
        <taxon>Pterygota</taxon>
        <taxon>Neoptera</taxon>
        <taxon>Endopterygota</taxon>
        <taxon>Hymenoptera</taxon>
        <taxon>Apocrita</taxon>
        <taxon>Aculeata</taxon>
        <taxon>Formicoidea</taxon>
        <taxon>Formicidae</taxon>
        <taxon>Myrmicinae</taxon>
        <taxon>Cardiocondyla</taxon>
    </lineage>
</organism>
<keyword evidence="2" id="KW-1185">Reference proteome</keyword>
<dbReference type="EMBL" id="JADYXP020000014">
    <property type="protein sequence ID" value="KAL0109895.1"/>
    <property type="molecule type" value="Genomic_DNA"/>
</dbReference>
<proteinExistence type="predicted"/>